<dbReference type="EMBL" id="MDYQ01000128">
    <property type="protein sequence ID" value="PRP81335.1"/>
    <property type="molecule type" value="Genomic_DNA"/>
</dbReference>
<keyword evidence="3" id="KW-1185">Reference proteome</keyword>
<gene>
    <name evidence="2" type="ORF">PROFUN_04570</name>
</gene>
<feature type="region of interest" description="Disordered" evidence="1">
    <location>
        <begin position="141"/>
        <end position="165"/>
    </location>
</feature>
<organism evidence="2 3">
    <name type="scientific">Planoprotostelium fungivorum</name>
    <dbReference type="NCBI Taxonomy" id="1890364"/>
    <lineage>
        <taxon>Eukaryota</taxon>
        <taxon>Amoebozoa</taxon>
        <taxon>Evosea</taxon>
        <taxon>Variosea</taxon>
        <taxon>Cavosteliida</taxon>
        <taxon>Cavosteliaceae</taxon>
        <taxon>Planoprotostelium</taxon>
    </lineage>
</organism>
<reference evidence="2 3" key="1">
    <citation type="journal article" date="2018" name="Genome Biol. Evol.">
        <title>Multiple Roots of Fruiting Body Formation in Amoebozoa.</title>
        <authorList>
            <person name="Hillmann F."/>
            <person name="Forbes G."/>
            <person name="Novohradska S."/>
            <person name="Ferling I."/>
            <person name="Riege K."/>
            <person name="Groth M."/>
            <person name="Westermann M."/>
            <person name="Marz M."/>
            <person name="Spaller T."/>
            <person name="Winckler T."/>
            <person name="Schaap P."/>
            <person name="Glockner G."/>
        </authorList>
    </citation>
    <scope>NUCLEOTIDE SEQUENCE [LARGE SCALE GENOMIC DNA]</scope>
    <source>
        <strain evidence="2 3">Jena</strain>
    </source>
</reference>
<feature type="compositionally biased region" description="Low complexity" evidence="1">
    <location>
        <begin position="154"/>
        <end position="163"/>
    </location>
</feature>
<sequence>MMFRLFLVATLGPNGNLSVQIVSGILARLISMKEIQNEREMNCITSTEQCPSQPREACHARHIVETFLELQNISLSTNVIWVSCTSYDDKIVLYPELILIFMAQGARDLILNHGQNYVMVDGIFLSSLTVKEFHEPMEKDVVTSAGRSGETPTSSQSSQQSSSALCPCGRPGNKDCRNFICCYPHMTARNSHLPAIIDAAIEGIDSQDRLRQRSEQEPGTTHIQDTFKVAWIPLRKFALHETSPPDRVGSKCMINTQIYGL</sequence>
<comment type="caution">
    <text evidence="2">The sequence shown here is derived from an EMBL/GenBank/DDBJ whole genome shotgun (WGS) entry which is preliminary data.</text>
</comment>
<evidence type="ECO:0000313" key="2">
    <source>
        <dbReference type="EMBL" id="PRP81335.1"/>
    </source>
</evidence>
<dbReference type="InParanoid" id="A0A2P6NBK8"/>
<accession>A0A2P6NBK8</accession>
<dbReference type="AlphaFoldDB" id="A0A2P6NBK8"/>
<proteinExistence type="predicted"/>
<protein>
    <submittedName>
        <fullName evidence="2">Uncharacterized protein</fullName>
    </submittedName>
</protein>
<dbReference type="Proteomes" id="UP000241769">
    <property type="component" value="Unassembled WGS sequence"/>
</dbReference>
<evidence type="ECO:0000256" key="1">
    <source>
        <dbReference type="SAM" id="MobiDB-lite"/>
    </source>
</evidence>
<evidence type="ECO:0000313" key="3">
    <source>
        <dbReference type="Proteomes" id="UP000241769"/>
    </source>
</evidence>
<name>A0A2P6NBK8_9EUKA</name>